<dbReference type="InterPro" id="IPR021109">
    <property type="entry name" value="Peptidase_aspartic_dom_sf"/>
</dbReference>
<dbReference type="NCBIfam" id="TIGR02281">
    <property type="entry name" value="clan_AA_DTGA"/>
    <property type="match status" value="1"/>
</dbReference>
<proteinExistence type="predicted"/>
<dbReference type="InterPro" id="IPR011969">
    <property type="entry name" value="Clan_AA_Asp_peptidase_C"/>
</dbReference>
<feature type="transmembrane region" description="Helical" evidence="1">
    <location>
        <begin position="16"/>
        <end position="34"/>
    </location>
</feature>
<keyword evidence="1" id="KW-0812">Transmembrane</keyword>
<gene>
    <name evidence="2" type="ORF">RI845_16165</name>
</gene>
<evidence type="ECO:0000313" key="2">
    <source>
        <dbReference type="EMBL" id="WNC68047.1"/>
    </source>
</evidence>
<keyword evidence="3" id="KW-1185">Reference proteome</keyword>
<dbReference type="EMBL" id="CP134146">
    <property type="protein sequence ID" value="WNC68047.1"/>
    <property type="molecule type" value="Genomic_DNA"/>
</dbReference>
<dbReference type="PROSITE" id="PS00141">
    <property type="entry name" value="ASP_PROTEASE"/>
    <property type="match status" value="1"/>
</dbReference>
<dbReference type="InterPro" id="IPR001969">
    <property type="entry name" value="Aspartic_peptidase_AS"/>
</dbReference>
<name>A0ABY9TGW3_9GAMM</name>
<dbReference type="RefSeq" id="WP_348387205.1">
    <property type="nucleotide sequence ID" value="NZ_CP134146.1"/>
</dbReference>
<reference evidence="3" key="1">
    <citation type="submission" date="2023-09" db="EMBL/GenBank/DDBJ databases">
        <authorList>
            <person name="Li S."/>
            <person name="Li X."/>
            <person name="Zhang C."/>
            <person name="Zhao Z."/>
        </authorList>
    </citation>
    <scope>NUCLEOTIDE SEQUENCE [LARGE SCALE GENOMIC DNA]</scope>
    <source>
        <strain evidence="3">SQ345</strain>
    </source>
</reference>
<dbReference type="InterPro" id="IPR034122">
    <property type="entry name" value="Retropepsin-like_bacterial"/>
</dbReference>
<organism evidence="2 3">
    <name type="scientific">Thalassotalea nanhaiensis</name>
    <dbReference type="NCBI Taxonomy" id="3065648"/>
    <lineage>
        <taxon>Bacteria</taxon>
        <taxon>Pseudomonadati</taxon>
        <taxon>Pseudomonadota</taxon>
        <taxon>Gammaproteobacteria</taxon>
        <taxon>Alteromonadales</taxon>
        <taxon>Colwelliaceae</taxon>
        <taxon>Thalassotalea</taxon>
    </lineage>
</organism>
<dbReference type="SUPFAM" id="SSF50630">
    <property type="entry name" value="Acid proteases"/>
    <property type="match status" value="1"/>
</dbReference>
<dbReference type="Pfam" id="PF13975">
    <property type="entry name" value="gag-asp_proteas"/>
    <property type="match status" value="1"/>
</dbReference>
<accession>A0ABY9TGW3</accession>
<sequence length="175" mass="19583">MRNTDDTVKLGKGMMWIAWIIFFALLVWAFQGFLDKQQNPNQVPQVALTSDGLAEVTLKRNKYGHYLSAGSINNQSVVFLLDTGATNVSIPAKLADKLNLPNLGNHYVQTANGRVKVYQTQIDQLSIGNIILYNVAANINPGMNTNEILLGMSALKQVEFRQSGQYLYLTEQREY</sequence>
<keyword evidence="1" id="KW-0472">Membrane</keyword>
<dbReference type="Proteomes" id="UP001248581">
    <property type="component" value="Chromosome"/>
</dbReference>
<dbReference type="CDD" id="cd05483">
    <property type="entry name" value="retropepsin_like_bacteria"/>
    <property type="match status" value="1"/>
</dbReference>
<evidence type="ECO:0000256" key="1">
    <source>
        <dbReference type="SAM" id="Phobius"/>
    </source>
</evidence>
<evidence type="ECO:0000313" key="3">
    <source>
        <dbReference type="Proteomes" id="UP001248581"/>
    </source>
</evidence>
<protein>
    <submittedName>
        <fullName evidence="2">Retropepsin-like aspartic protease</fullName>
    </submittedName>
</protein>
<keyword evidence="1" id="KW-1133">Transmembrane helix</keyword>
<dbReference type="Gene3D" id="2.40.70.10">
    <property type="entry name" value="Acid Proteases"/>
    <property type="match status" value="1"/>
</dbReference>